<dbReference type="Gene3D" id="3.40.50.300">
    <property type="entry name" value="P-loop containing nucleotide triphosphate hydrolases"/>
    <property type="match status" value="1"/>
</dbReference>
<evidence type="ECO:0000313" key="2">
    <source>
        <dbReference type="Proteomes" id="UP000613580"/>
    </source>
</evidence>
<dbReference type="InterPro" id="IPR027417">
    <property type="entry name" value="P-loop_NTPase"/>
</dbReference>
<comment type="caution">
    <text evidence="1">The sequence shown here is derived from an EMBL/GenBank/DDBJ whole genome shotgun (WGS) entry which is preliminary data.</text>
</comment>
<keyword evidence="2" id="KW-1185">Reference proteome</keyword>
<evidence type="ECO:0000313" key="1">
    <source>
        <dbReference type="EMBL" id="KAF7317155.1"/>
    </source>
</evidence>
<dbReference type="InterPro" id="IPR031322">
    <property type="entry name" value="Shikimate/glucono_kinase"/>
</dbReference>
<accession>A0A8H6TK32</accession>
<organism evidence="1 2">
    <name type="scientific">Mycena chlorophos</name>
    <name type="common">Agaric fungus</name>
    <name type="synonym">Agaricus chlorophos</name>
    <dbReference type="NCBI Taxonomy" id="658473"/>
    <lineage>
        <taxon>Eukaryota</taxon>
        <taxon>Fungi</taxon>
        <taxon>Dikarya</taxon>
        <taxon>Basidiomycota</taxon>
        <taxon>Agaricomycotina</taxon>
        <taxon>Agaricomycetes</taxon>
        <taxon>Agaricomycetidae</taxon>
        <taxon>Agaricales</taxon>
        <taxon>Marasmiineae</taxon>
        <taxon>Mycenaceae</taxon>
        <taxon>Mycena</taxon>
    </lineage>
</organism>
<gene>
    <name evidence="1" type="ORF">HMN09_00450200</name>
</gene>
<dbReference type="Proteomes" id="UP000613580">
    <property type="component" value="Unassembled WGS sequence"/>
</dbReference>
<dbReference type="PANTHER" id="PTHR37816:SF1">
    <property type="entry name" value="TOXIN"/>
    <property type="match status" value="1"/>
</dbReference>
<dbReference type="SUPFAM" id="SSF52540">
    <property type="entry name" value="P-loop containing nucleoside triphosphate hydrolases"/>
    <property type="match status" value="1"/>
</dbReference>
<dbReference type="OrthoDB" id="65590at2759"/>
<sequence length="202" mass="22300">MSFPPLLGDGKGVYRVHLVGNGGVGKSTVGRELAKLLGVPFISLDEIFWKPNWERETAEGMRAKVAQALAAAPNGWVVDGNYGKRLGGLVEDPSTDVIWLDPPLLLYIPRIIVRTFARLLGLAPPCREGCNETLSTFFSRENIVLWSIQNHGVARRREGARFEKIGLGVGTDVEGRKMRRIGGWGSELTAWMESVRAMIRSQ</sequence>
<reference evidence="1" key="1">
    <citation type="submission" date="2020-05" db="EMBL/GenBank/DDBJ databases">
        <title>Mycena genomes resolve the evolution of fungal bioluminescence.</title>
        <authorList>
            <person name="Tsai I.J."/>
        </authorList>
    </citation>
    <scope>NUCLEOTIDE SEQUENCE</scope>
    <source>
        <strain evidence="1">110903Hualien_Pintung</strain>
    </source>
</reference>
<protein>
    <recommendedName>
        <fullName evidence="3">Adenylate kinase</fullName>
    </recommendedName>
</protein>
<name>A0A8H6TK32_MYCCL</name>
<dbReference type="Pfam" id="PF01202">
    <property type="entry name" value="SKI"/>
    <property type="match status" value="1"/>
</dbReference>
<dbReference type="AlphaFoldDB" id="A0A8H6TK32"/>
<evidence type="ECO:0008006" key="3">
    <source>
        <dbReference type="Google" id="ProtNLM"/>
    </source>
</evidence>
<proteinExistence type="predicted"/>
<dbReference type="PANTHER" id="PTHR37816">
    <property type="entry name" value="YALI0E33011P"/>
    <property type="match status" value="1"/>
</dbReference>
<dbReference type="EMBL" id="JACAZE010000005">
    <property type="protein sequence ID" value="KAF7317155.1"/>
    <property type="molecule type" value="Genomic_DNA"/>
</dbReference>
<dbReference type="InterPro" id="IPR052922">
    <property type="entry name" value="Cytidylate_Kinase-2"/>
</dbReference>